<gene>
    <name evidence="9" type="ORF">BCR37DRAFT_113949</name>
</gene>
<evidence type="ECO:0000256" key="2">
    <source>
        <dbReference type="ARBA" id="ARBA00022448"/>
    </source>
</evidence>
<sequence>MTTENAFRSQLNNFGWTRRQEPPVSTQAPSFLDRLNPFSQNGYNRLPTSNNDLPAQLPAPSAAEEEAFFSLSRWDRMIVFAMLVLGAAACFFIAYDQSVSWDAAHARFFFLPILALKPRKFVTLWTVGSLLFISSFAALQGPTAYGKHLISGDRIPFTAAYFGSMILTLYFSIGLNNTLLTLISAAVQIVALLWYLVSYFPGGSTGMRFAGGLVVNRATSYFG</sequence>
<dbReference type="STRING" id="56484.A0A1Y2F2N7"/>
<dbReference type="AlphaFoldDB" id="A0A1Y2F2N7"/>
<keyword evidence="8" id="KW-0333">Golgi apparatus</keyword>
<keyword evidence="2 8" id="KW-0813">Transport</keyword>
<keyword evidence="10" id="KW-1185">Reference proteome</keyword>
<keyword evidence="3 8" id="KW-0812">Transmembrane</keyword>
<dbReference type="Pfam" id="PF04178">
    <property type="entry name" value="Got1"/>
    <property type="match status" value="1"/>
</dbReference>
<feature type="transmembrane region" description="Helical" evidence="8">
    <location>
        <begin position="179"/>
        <end position="200"/>
    </location>
</feature>
<dbReference type="GO" id="GO:0015031">
    <property type="term" value="P:protein transport"/>
    <property type="evidence" value="ECO:0007669"/>
    <property type="project" value="UniProtKB-KW"/>
</dbReference>
<dbReference type="OMA" id="GLMFFTR"/>
<keyword evidence="6 8" id="KW-0472">Membrane</keyword>
<comment type="subcellular location">
    <subcellularLocation>
        <location evidence="8">Golgi apparatus membrane</location>
        <topology evidence="8">Multi-pass membrane protein</topology>
    </subcellularLocation>
    <subcellularLocation>
        <location evidence="1">Membrane</location>
        <topology evidence="1">Multi-pass membrane protein</topology>
    </subcellularLocation>
</comment>
<dbReference type="Proteomes" id="UP000193685">
    <property type="component" value="Unassembled WGS sequence"/>
</dbReference>
<evidence type="ECO:0000256" key="8">
    <source>
        <dbReference type="RuleBase" id="RU363111"/>
    </source>
</evidence>
<name>A0A1Y2F2N7_PROLT</name>
<comment type="caution">
    <text evidence="9">The sequence shown here is derived from an EMBL/GenBank/DDBJ whole genome shotgun (WGS) entry which is preliminary data.</text>
</comment>
<dbReference type="GO" id="GO:0016192">
    <property type="term" value="P:vesicle-mediated transport"/>
    <property type="evidence" value="ECO:0007669"/>
    <property type="project" value="InterPro"/>
</dbReference>
<evidence type="ECO:0000313" key="9">
    <source>
        <dbReference type="EMBL" id="ORY78139.1"/>
    </source>
</evidence>
<evidence type="ECO:0000256" key="4">
    <source>
        <dbReference type="ARBA" id="ARBA00022927"/>
    </source>
</evidence>
<dbReference type="GO" id="GO:0000139">
    <property type="term" value="C:Golgi membrane"/>
    <property type="evidence" value="ECO:0007669"/>
    <property type="project" value="UniProtKB-SubCell"/>
</dbReference>
<protein>
    <recommendedName>
        <fullName evidence="8">Protein transport protein SFT2</fullName>
    </recommendedName>
</protein>
<organism evidence="9 10">
    <name type="scientific">Protomyces lactucae-debilis</name>
    <dbReference type="NCBI Taxonomy" id="2754530"/>
    <lineage>
        <taxon>Eukaryota</taxon>
        <taxon>Fungi</taxon>
        <taxon>Dikarya</taxon>
        <taxon>Ascomycota</taxon>
        <taxon>Taphrinomycotina</taxon>
        <taxon>Taphrinomycetes</taxon>
        <taxon>Taphrinales</taxon>
        <taxon>Protomycetaceae</taxon>
        <taxon>Protomyces</taxon>
    </lineage>
</organism>
<proteinExistence type="inferred from homology"/>
<keyword evidence="4 8" id="KW-0653">Protein transport</keyword>
<keyword evidence="5 8" id="KW-1133">Transmembrane helix</keyword>
<feature type="transmembrane region" description="Helical" evidence="8">
    <location>
        <begin position="77"/>
        <end position="95"/>
    </location>
</feature>
<feature type="transmembrane region" description="Helical" evidence="8">
    <location>
        <begin position="155"/>
        <end position="173"/>
    </location>
</feature>
<reference evidence="9 10" key="1">
    <citation type="submission" date="2016-07" db="EMBL/GenBank/DDBJ databases">
        <title>Pervasive Adenine N6-methylation of Active Genes in Fungi.</title>
        <authorList>
            <consortium name="DOE Joint Genome Institute"/>
            <person name="Mondo S.J."/>
            <person name="Dannebaum R.O."/>
            <person name="Kuo R.C."/>
            <person name="Labutti K."/>
            <person name="Haridas S."/>
            <person name="Kuo A."/>
            <person name="Salamov A."/>
            <person name="Ahrendt S.R."/>
            <person name="Lipzen A."/>
            <person name="Sullivan W."/>
            <person name="Andreopoulos W.B."/>
            <person name="Clum A."/>
            <person name="Lindquist E."/>
            <person name="Daum C."/>
            <person name="Ramamoorthy G.K."/>
            <person name="Gryganskyi A."/>
            <person name="Culley D."/>
            <person name="Magnuson J.K."/>
            <person name="James T.Y."/>
            <person name="O'Malley M.A."/>
            <person name="Stajich J.E."/>
            <person name="Spatafora J.W."/>
            <person name="Visel A."/>
            <person name="Grigoriev I.V."/>
        </authorList>
    </citation>
    <scope>NUCLEOTIDE SEQUENCE [LARGE SCALE GENOMIC DNA]</scope>
    <source>
        <strain evidence="9 10">12-1054</strain>
    </source>
</reference>
<dbReference type="RefSeq" id="XP_040723250.1">
    <property type="nucleotide sequence ID" value="XM_040865941.1"/>
</dbReference>
<evidence type="ECO:0000256" key="3">
    <source>
        <dbReference type="ARBA" id="ARBA00022692"/>
    </source>
</evidence>
<dbReference type="PANTHER" id="PTHR23137:SF36">
    <property type="entry name" value="VESICLE TRANSPORT PROTEIN SFT2C"/>
    <property type="match status" value="1"/>
</dbReference>
<comment type="similarity">
    <text evidence="7 8">Belongs to the SFT2 family.</text>
</comment>
<dbReference type="OrthoDB" id="660759at2759"/>
<evidence type="ECO:0000256" key="1">
    <source>
        <dbReference type="ARBA" id="ARBA00004141"/>
    </source>
</evidence>
<feature type="transmembrane region" description="Helical" evidence="8">
    <location>
        <begin position="122"/>
        <end position="143"/>
    </location>
</feature>
<evidence type="ECO:0000313" key="10">
    <source>
        <dbReference type="Proteomes" id="UP000193685"/>
    </source>
</evidence>
<dbReference type="GeneID" id="63782540"/>
<dbReference type="EMBL" id="MCFI01000018">
    <property type="protein sequence ID" value="ORY78139.1"/>
    <property type="molecule type" value="Genomic_DNA"/>
</dbReference>
<evidence type="ECO:0000256" key="5">
    <source>
        <dbReference type="ARBA" id="ARBA00022989"/>
    </source>
</evidence>
<evidence type="ECO:0000256" key="7">
    <source>
        <dbReference type="ARBA" id="ARBA00025800"/>
    </source>
</evidence>
<accession>A0A1Y2F2N7</accession>
<dbReference type="InterPro" id="IPR011691">
    <property type="entry name" value="Vesicle_transpt_SFT2"/>
</dbReference>
<dbReference type="PANTHER" id="PTHR23137">
    <property type="entry name" value="VESICLE TRANSPORT PROTEIN-RELATED"/>
    <property type="match status" value="1"/>
</dbReference>
<comment type="function">
    <text evidence="8">Nonessential protein required for the fusion of transport vesicles derived from the endocytic pathway with the Golgi complex.</text>
</comment>
<evidence type="ECO:0000256" key="6">
    <source>
        <dbReference type="ARBA" id="ARBA00023136"/>
    </source>
</evidence>
<dbReference type="InterPro" id="IPR007305">
    <property type="entry name" value="Vesicle_transpt_Got1/SFT2"/>
</dbReference>